<feature type="transmembrane region" description="Helical" evidence="7">
    <location>
        <begin position="21"/>
        <end position="50"/>
    </location>
</feature>
<dbReference type="AlphaFoldDB" id="A0A8E2LCX1"/>
<feature type="transmembrane region" description="Helical" evidence="7">
    <location>
        <begin position="384"/>
        <end position="400"/>
    </location>
</feature>
<dbReference type="GO" id="GO:0005886">
    <property type="term" value="C:plasma membrane"/>
    <property type="evidence" value="ECO:0007669"/>
    <property type="project" value="UniProtKB-SubCell"/>
</dbReference>
<dbReference type="InterPro" id="IPR011701">
    <property type="entry name" value="MFS"/>
</dbReference>
<feature type="transmembrane region" description="Helical" evidence="7">
    <location>
        <begin position="266"/>
        <end position="284"/>
    </location>
</feature>
<evidence type="ECO:0000259" key="8">
    <source>
        <dbReference type="PROSITE" id="PS50850"/>
    </source>
</evidence>
<comment type="caution">
    <text evidence="9">The sequence shown here is derived from an EMBL/GenBank/DDBJ whole genome shotgun (WGS) entry which is preliminary data.</text>
</comment>
<dbReference type="CDD" id="cd06173">
    <property type="entry name" value="MFS_MefA_like"/>
    <property type="match status" value="1"/>
</dbReference>
<sequence>MEKPLSMIPNETEPSLWKNKNIILLWSGSLISSFGYQFYIVALPLLIYHLTESPLAMSTMRAVEFVPNVILGVFAGIFVDRFNRKRIMTWMTIIQITVIASLVMMLIFKWIAIWQLFLFGFLLSSSSYTLGNAQHALVPTLVSKNFLTEVNARFSLISTLVNLIGPGMAGLILSLTTFHISFGLYGICLIALLCCIFSLSIESHEKKVKKTSLWDDFKEGWSELVLNKTLLPPTIAILFMNFASSLILGVYMFYAIDQLGTSESQVGILLSIGSIGGLVGAFFAPKIRKKIPRGRLFSYCILIDSIGMICMSIVPVWWLLGCCLLLRTLAVTITNIIYLSIRQEFTPNHLLGRVAGTSSMLMKLATPGALLLSGVLAGFLPIKLLFVIAGILMIIIYLFIRKQAIVHIR</sequence>
<evidence type="ECO:0000256" key="1">
    <source>
        <dbReference type="ARBA" id="ARBA00004651"/>
    </source>
</evidence>
<keyword evidence="5 7" id="KW-1133">Transmembrane helix</keyword>
<dbReference type="SUPFAM" id="SSF103473">
    <property type="entry name" value="MFS general substrate transporter"/>
    <property type="match status" value="1"/>
</dbReference>
<dbReference type="PANTHER" id="PTHR23513">
    <property type="entry name" value="INTEGRAL MEMBRANE EFFLUX PROTEIN-RELATED"/>
    <property type="match status" value="1"/>
</dbReference>
<feature type="transmembrane region" description="Helical" evidence="7">
    <location>
        <begin position="235"/>
        <end position="254"/>
    </location>
</feature>
<dbReference type="InterPro" id="IPR022324">
    <property type="entry name" value="Bacilysin_exporter_BacE_put"/>
</dbReference>
<proteinExistence type="predicted"/>
<evidence type="ECO:0000256" key="6">
    <source>
        <dbReference type="ARBA" id="ARBA00023136"/>
    </source>
</evidence>
<keyword evidence="6 7" id="KW-0472">Membrane</keyword>
<dbReference type="Pfam" id="PF07690">
    <property type="entry name" value="MFS_1"/>
    <property type="match status" value="1"/>
</dbReference>
<organism evidence="9 10">
    <name type="scientific">Heyndrickxia oleronia</name>
    <dbReference type="NCBI Taxonomy" id="38875"/>
    <lineage>
        <taxon>Bacteria</taxon>
        <taxon>Bacillati</taxon>
        <taxon>Bacillota</taxon>
        <taxon>Bacilli</taxon>
        <taxon>Bacillales</taxon>
        <taxon>Bacillaceae</taxon>
        <taxon>Heyndrickxia</taxon>
    </lineage>
</organism>
<keyword evidence="2" id="KW-0813">Transport</keyword>
<evidence type="ECO:0000256" key="4">
    <source>
        <dbReference type="ARBA" id="ARBA00022692"/>
    </source>
</evidence>
<evidence type="ECO:0000256" key="3">
    <source>
        <dbReference type="ARBA" id="ARBA00022475"/>
    </source>
</evidence>
<dbReference type="GO" id="GO:0022857">
    <property type="term" value="F:transmembrane transporter activity"/>
    <property type="evidence" value="ECO:0007669"/>
    <property type="project" value="InterPro"/>
</dbReference>
<feature type="transmembrane region" description="Helical" evidence="7">
    <location>
        <begin position="296"/>
        <end position="318"/>
    </location>
</feature>
<dbReference type="Proteomes" id="UP000189761">
    <property type="component" value="Unassembled WGS sequence"/>
</dbReference>
<reference evidence="9 10" key="1">
    <citation type="submission" date="2017-01" db="EMBL/GenBank/DDBJ databases">
        <title>Draft genome sequence of Bacillus oleronius.</title>
        <authorList>
            <person name="Allam M."/>
        </authorList>
    </citation>
    <scope>NUCLEOTIDE SEQUENCE [LARGE SCALE GENOMIC DNA]</scope>
    <source>
        <strain evidence="9 10">DSM 9356</strain>
    </source>
</reference>
<feature type="transmembrane region" description="Helical" evidence="7">
    <location>
        <begin position="154"/>
        <end position="176"/>
    </location>
</feature>
<feature type="transmembrane region" description="Helical" evidence="7">
    <location>
        <begin position="87"/>
        <end position="107"/>
    </location>
</feature>
<dbReference type="RefSeq" id="WP_071974898.1">
    <property type="nucleotide sequence ID" value="NZ_CP065424.1"/>
</dbReference>
<dbReference type="PRINTS" id="PR01988">
    <property type="entry name" value="EXPORTERBACE"/>
</dbReference>
<feature type="transmembrane region" description="Helical" evidence="7">
    <location>
        <begin position="62"/>
        <end position="80"/>
    </location>
</feature>
<accession>A0A8E2LCX1</accession>
<evidence type="ECO:0000313" key="10">
    <source>
        <dbReference type="Proteomes" id="UP000189761"/>
    </source>
</evidence>
<evidence type="ECO:0000256" key="7">
    <source>
        <dbReference type="SAM" id="Phobius"/>
    </source>
</evidence>
<comment type="subcellular location">
    <subcellularLocation>
        <location evidence="1">Cell membrane</location>
        <topology evidence="1">Multi-pass membrane protein</topology>
    </subcellularLocation>
</comment>
<dbReference type="PANTHER" id="PTHR23513:SF6">
    <property type="entry name" value="MAJOR FACILITATOR SUPERFAMILY ASSOCIATED DOMAIN-CONTAINING PROTEIN"/>
    <property type="match status" value="1"/>
</dbReference>
<dbReference type="EMBL" id="MTLA01000389">
    <property type="protein sequence ID" value="OOP66022.1"/>
    <property type="molecule type" value="Genomic_DNA"/>
</dbReference>
<feature type="transmembrane region" description="Helical" evidence="7">
    <location>
        <begin position="182"/>
        <end position="201"/>
    </location>
</feature>
<dbReference type="InterPro" id="IPR036259">
    <property type="entry name" value="MFS_trans_sf"/>
</dbReference>
<feature type="domain" description="Major facilitator superfamily (MFS) profile" evidence="8">
    <location>
        <begin position="229"/>
        <end position="409"/>
    </location>
</feature>
<evidence type="ECO:0000256" key="5">
    <source>
        <dbReference type="ARBA" id="ARBA00022989"/>
    </source>
</evidence>
<keyword evidence="3" id="KW-1003">Cell membrane</keyword>
<dbReference type="InterPro" id="IPR020846">
    <property type="entry name" value="MFS_dom"/>
</dbReference>
<keyword evidence="4 7" id="KW-0812">Transmembrane</keyword>
<dbReference type="Gene3D" id="1.20.1250.20">
    <property type="entry name" value="MFS general substrate transporter like domains"/>
    <property type="match status" value="1"/>
</dbReference>
<feature type="transmembrane region" description="Helical" evidence="7">
    <location>
        <begin position="113"/>
        <end position="133"/>
    </location>
</feature>
<evidence type="ECO:0000256" key="2">
    <source>
        <dbReference type="ARBA" id="ARBA00022448"/>
    </source>
</evidence>
<protein>
    <recommendedName>
        <fullName evidence="8">Major facilitator superfamily (MFS) profile domain-containing protein</fullName>
    </recommendedName>
</protein>
<evidence type="ECO:0000313" key="9">
    <source>
        <dbReference type="EMBL" id="OOP66022.1"/>
    </source>
</evidence>
<gene>
    <name evidence="9" type="ORF">BWZ43_23145</name>
</gene>
<dbReference type="PROSITE" id="PS50850">
    <property type="entry name" value="MFS"/>
    <property type="match status" value="1"/>
</dbReference>
<name>A0A8E2LCX1_9BACI</name>
<keyword evidence="10" id="KW-1185">Reference proteome</keyword>